<accession>A0ABW2V6X6</accession>
<reference evidence="2" key="1">
    <citation type="journal article" date="2019" name="Int. J. Syst. Evol. Microbiol.">
        <title>The Global Catalogue of Microorganisms (GCM) 10K type strain sequencing project: providing services to taxonomists for standard genome sequencing and annotation.</title>
        <authorList>
            <consortium name="The Broad Institute Genomics Platform"/>
            <consortium name="The Broad Institute Genome Sequencing Center for Infectious Disease"/>
            <person name="Wu L."/>
            <person name="Ma J."/>
        </authorList>
    </citation>
    <scope>NUCLEOTIDE SEQUENCE [LARGE SCALE GENOMIC DNA]</scope>
    <source>
        <strain evidence="2">JCM 18657</strain>
    </source>
</reference>
<comment type="caution">
    <text evidence="1">The sequence shown here is derived from an EMBL/GenBank/DDBJ whole genome shotgun (WGS) entry which is preliminary data.</text>
</comment>
<keyword evidence="2" id="KW-1185">Reference proteome</keyword>
<gene>
    <name evidence="1" type="ORF">ACFQWB_11985</name>
</gene>
<protein>
    <submittedName>
        <fullName evidence="1">Uncharacterized protein</fullName>
    </submittedName>
</protein>
<sequence length="65" mass="7307">MKAITIKIVERPAALLHGKTRLFLFKNQTKRRFVKKVQGADKSAKRAGTAEQKSPIAGKIVRVYL</sequence>
<organism evidence="1 2">
    <name type="scientific">Paenibacillus thermoaerophilus</name>
    <dbReference type="NCBI Taxonomy" id="1215385"/>
    <lineage>
        <taxon>Bacteria</taxon>
        <taxon>Bacillati</taxon>
        <taxon>Bacillota</taxon>
        <taxon>Bacilli</taxon>
        <taxon>Bacillales</taxon>
        <taxon>Paenibacillaceae</taxon>
        <taxon>Paenibacillus</taxon>
    </lineage>
</organism>
<proteinExistence type="predicted"/>
<evidence type="ECO:0000313" key="2">
    <source>
        <dbReference type="Proteomes" id="UP001596528"/>
    </source>
</evidence>
<dbReference type="EMBL" id="JBHTGQ010000026">
    <property type="protein sequence ID" value="MFC7750639.1"/>
    <property type="molecule type" value="Genomic_DNA"/>
</dbReference>
<dbReference type="Proteomes" id="UP001596528">
    <property type="component" value="Unassembled WGS sequence"/>
</dbReference>
<dbReference type="RefSeq" id="WP_138788708.1">
    <property type="nucleotide sequence ID" value="NZ_JBHTGQ010000026.1"/>
</dbReference>
<evidence type="ECO:0000313" key="1">
    <source>
        <dbReference type="EMBL" id="MFC7750639.1"/>
    </source>
</evidence>
<name>A0ABW2V6X6_9BACL</name>